<keyword evidence="2" id="KW-1185">Reference proteome</keyword>
<organism evidence="2">
    <name type="scientific">Erwinia billingiae (strain Eb661)</name>
    <dbReference type="NCBI Taxonomy" id="634500"/>
    <lineage>
        <taxon>Bacteria</taxon>
        <taxon>Pseudomonadati</taxon>
        <taxon>Pseudomonadota</taxon>
        <taxon>Gammaproteobacteria</taxon>
        <taxon>Enterobacterales</taxon>
        <taxon>Erwiniaceae</taxon>
        <taxon>Erwinia</taxon>
    </lineage>
</organism>
<dbReference type="GeneID" id="90514620"/>
<evidence type="ECO:0000313" key="1">
    <source>
        <dbReference type="EMBL" id="CAX59760.1"/>
    </source>
</evidence>
<protein>
    <submittedName>
        <fullName evidence="1">Uncharacterized protein</fullName>
    </submittedName>
</protein>
<dbReference type="STRING" id="634500.EbC_22290"/>
<proteinExistence type="predicted"/>
<dbReference type="Proteomes" id="UP000008793">
    <property type="component" value="Chromosome"/>
</dbReference>
<dbReference type="HOGENOM" id="CLU_3025239_0_0_6"/>
<dbReference type="EMBL" id="FP236843">
    <property type="protein sequence ID" value="CAX59760.1"/>
    <property type="molecule type" value="Genomic_DNA"/>
</dbReference>
<dbReference type="RefSeq" id="WP_013202247.1">
    <property type="nucleotide sequence ID" value="NC_014306.1"/>
</dbReference>
<name>D8MSF3_ERWBE</name>
<sequence>MNPIYFITAQTCTIISRLAPKVNENDQRLSELLEKNFDDVYAVIEKKLTEKLNAK</sequence>
<dbReference type="AlphaFoldDB" id="D8MSF3"/>
<accession>D8MSF3</accession>
<gene>
    <name evidence="1" type="ordered locus">EbC_22290</name>
</gene>
<dbReference type="KEGG" id="ebi:EbC_22290"/>
<evidence type="ECO:0000313" key="2">
    <source>
        <dbReference type="Proteomes" id="UP000008793"/>
    </source>
</evidence>
<reference evidence="1 2" key="1">
    <citation type="journal article" date="2010" name="BMC Genomics">
        <title>Genome comparison of the epiphytic bacteria Erwinia billingiae and E. tasmaniensis with the pear pathogen E. pyrifoliae.</title>
        <authorList>
            <person name="Kube M."/>
            <person name="Migdoll A.M."/>
            <person name="Gehring I."/>
            <person name="Heitmann K."/>
            <person name="Mayer Y."/>
            <person name="Kuhl H."/>
            <person name="Knaust F."/>
            <person name="Geider K."/>
            <person name="Reinhardt R."/>
        </authorList>
    </citation>
    <scope>NUCLEOTIDE SEQUENCE [LARGE SCALE GENOMIC DNA]</scope>
    <source>
        <strain evidence="1 2">Eb661</strain>
    </source>
</reference>